<accession>A0ABR7EWJ7</accession>
<organism evidence="3 4">
    <name type="scientific">Dorea hominis</name>
    <dbReference type="NCBI Taxonomy" id="2763040"/>
    <lineage>
        <taxon>Bacteria</taxon>
        <taxon>Bacillati</taxon>
        <taxon>Bacillota</taxon>
        <taxon>Clostridia</taxon>
        <taxon>Lachnospirales</taxon>
        <taxon>Lachnospiraceae</taxon>
        <taxon>Dorea</taxon>
    </lineage>
</organism>
<dbReference type="EMBL" id="JACOOY010000010">
    <property type="protein sequence ID" value="MBC5665367.1"/>
    <property type="molecule type" value="Genomic_DNA"/>
</dbReference>
<protein>
    <submittedName>
        <fullName evidence="3">DUF58 domain-containing protein</fullName>
    </submittedName>
</protein>
<reference evidence="3 4" key="1">
    <citation type="submission" date="2020-08" db="EMBL/GenBank/DDBJ databases">
        <title>Genome public.</title>
        <authorList>
            <person name="Liu C."/>
            <person name="Sun Q."/>
        </authorList>
    </citation>
    <scope>NUCLEOTIDE SEQUENCE [LARGE SCALE GENOMIC DNA]</scope>
    <source>
        <strain evidence="3 4">NSJ-36</strain>
    </source>
</reference>
<keyword evidence="1" id="KW-1133">Transmembrane helix</keyword>
<keyword evidence="1" id="KW-0472">Membrane</keyword>
<keyword evidence="1" id="KW-0812">Transmembrane</keyword>
<dbReference type="PANTHER" id="PTHR34351">
    <property type="entry name" value="SLR1927 PROTEIN-RELATED"/>
    <property type="match status" value="1"/>
</dbReference>
<feature type="transmembrane region" description="Helical" evidence="1">
    <location>
        <begin position="30"/>
        <end position="52"/>
    </location>
</feature>
<feature type="transmembrane region" description="Helical" evidence="1">
    <location>
        <begin position="7"/>
        <end position="24"/>
    </location>
</feature>
<dbReference type="RefSeq" id="WP_186855886.1">
    <property type="nucleotide sequence ID" value="NZ_JACOOY010000010.1"/>
</dbReference>
<proteinExistence type="predicted"/>
<comment type="caution">
    <text evidence="3">The sequence shown here is derived from an EMBL/GenBank/DDBJ whole genome shotgun (WGS) entry which is preliminary data.</text>
</comment>
<keyword evidence="4" id="KW-1185">Reference proteome</keyword>
<evidence type="ECO:0000259" key="2">
    <source>
        <dbReference type="Pfam" id="PF01882"/>
    </source>
</evidence>
<evidence type="ECO:0000256" key="1">
    <source>
        <dbReference type="SAM" id="Phobius"/>
    </source>
</evidence>
<name>A0ABR7EWJ7_9FIRM</name>
<sequence>MRKQRIKGMISWIFVLAVLGTVVFFRDSAIAFYCVVFWFLIPFISTALNLYIRKNLKMEIFCPASAEKGKEQSADIFVENRGKLPVFHSFVRVQMKNRLTKEMTEQDIEIPTVTEKQTKESFSFRSDYCGYLTMKVTGVFLMDWLGFLAVRCKENGTQSVAKTVVLPDTFVPQIVLEPAAGSTEDAEEWSPFRKGNDQTETYALRDYAPGDSLRQIHWKLSSKRGQLIIREPSLPEIKTLLLFWNKEGQAEAGEMDTMAEVVSSAAQMIWEMGETFTLGWQQNEESCYMPVGTEEELQRAIAQMLKGEFPVEEQTQNTYAKVIVFGMENQEEGNLPDELKETQVTEVLCAREPERRIAEPGRIIYCAGTYREDLIRMEL</sequence>
<evidence type="ECO:0000313" key="4">
    <source>
        <dbReference type="Proteomes" id="UP000647235"/>
    </source>
</evidence>
<dbReference type="Proteomes" id="UP000647235">
    <property type="component" value="Unassembled WGS sequence"/>
</dbReference>
<gene>
    <name evidence="3" type="ORF">H8S07_08755</name>
</gene>
<dbReference type="PANTHER" id="PTHR34351:SF1">
    <property type="entry name" value="SLR1927 PROTEIN"/>
    <property type="match status" value="1"/>
</dbReference>
<feature type="domain" description="DUF58" evidence="2">
    <location>
        <begin position="204"/>
        <end position="319"/>
    </location>
</feature>
<evidence type="ECO:0000313" key="3">
    <source>
        <dbReference type="EMBL" id="MBC5665367.1"/>
    </source>
</evidence>
<dbReference type="InterPro" id="IPR002881">
    <property type="entry name" value="DUF58"/>
</dbReference>
<dbReference type="Pfam" id="PF01882">
    <property type="entry name" value="DUF58"/>
    <property type="match status" value="1"/>
</dbReference>